<sequence>MRIDVDGTPLDGDPAPGQSLRTYLRELGATEVKKGCDAGDCGACTVLVDGRPVHSCLYPAVRADGRVVTTAGGLAPGDELSPVQREFADRFAFQCGFCTPGMVVTASSLTVDDLPDLDRRLKGSLCRCTGYRPIREAVEHAVRGGCGGACDGACGSAPADAAAPSEPGAAVGRSARPPAATRVVQGREPYTFDEVPDGTLHLRVLGSPHAHARIVSIDTSTALAMNGVHAVLTHEDAPTTRFSSARHENRMDDPRDTRILDDVVRFKGQRVAAVVADSPAIADAALDAITVDYQVLPAVFDPDEARSGTAPVIHPDRTPDDGVLDASRNLIASWKGGYGDVDAGLADAAAVATGTWSNGRVSHAQLETHGSIGWIDDLGRLTLRTSSQVPFLVRDELAVVLGRSPESVRVFTARVGGGFGGKQEIFTEDIVALAVLRTGRPVAYEMTRTEEFVRTATRHPFRVTATLGADASGLLTAMDIQVLSNTGAYGNHAIGVMFHGCAESLEAYRSPAKRLDAEVVYTNTTPAGAFRGYGLGQVIFAVESAIDELAIQLGIDPFEMRRRNSVKEGDMLGVTERKHQDGLIFGSYGLDQCLDLADAALRRGNGVEAPDGWSVGEGMALSMIATIPPRGHRATASVTARPDGTFLVAAGTAEFGNGTHTVLAQIAAEALGVQVGSVSLRTSDTDATTYDTGAFGSTGITVAGKAVHAAAIALRSRLDAGEPVPPDGLVGEGSTDGMIRSLAFNVQAFRVAVDLETGAVRILQSIQAADAGVVLNPAQCRGQVEGGVAQGIGTALYEEVQIGDDGAPTNPAFRVYRVPQIADVPVTEVYFAETSDELGPFGAKSMSESPYNPVAPALANAIRRAVGARPYQLPMTRDRVWRLAQTSGRVNG</sequence>
<dbReference type="InterPro" id="IPR036856">
    <property type="entry name" value="Ald_Oxase/Xan_DH_a/b_sf"/>
</dbReference>
<dbReference type="InterPro" id="IPR006058">
    <property type="entry name" value="2Fe2S_fd_BS"/>
</dbReference>
<dbReference type="InterPro" id="IPR001041">
    <property type="entry name" value="2Fe-2S_ferredoxin-type"/>
</dbReference>
<dbReference type="SUPFAM" id="SSF56003">
    <property type="entry name" value="Molybdenum cofactor-binding domain"/>
    <property type="match status" value="1"/>
</dbReference>
<gene>
    <name evidence="7" type="ORF">RN607_10000</name>
</gene>
<evidence type="ECO:0000256" key="3">
    <source>
        <dbReference type="ARBA" id="ARBA00023002"/>
    </source>
</evidence>
<dbReference type="InterPro" id="IPR036884">
    <property type="entry name" value="2Fe-2S-bd_dom_sf"/>
</dbReference>
<dbReference type="SUPFAM" id="SSF54292">
    <property type="entry name" value="2Fe-2S ferredoxin-like"/>
    <property type="match status" value="1"/>
</dbReference>
<dbReference type="CDD" id="cd00207">
    <property type="entry name" value="fer2"/>
    <property type="match status" value="1"/>
</dbReference>
<dbReference type="PANTHER" id="PTHR11908:SF157">
    <property type="entry name" value="XANTHINE DEHYDROGENASE SUBUNIT D-RELATED"/>
    <property type="match status" value="1"/>
</dbReference>
<dbReference type="SUPFAM" id="SSF47741">
    <property type="entry name" value="CO dehydrogenase ISP C-domain like"/>
    <property type="match status" value="1"/>
</dbReference>
<dbReference type="Gene3D" id="3.10.20.30">
    <property type="match status" value="1"/>
</dbReference>
<dbReference type="GO" id="GO:0051537">
    <property type="term" value="F:2 iron, 2 sulfur cluster binding"/>
    <property type="evidence" value="ECO:0007669"/>
    <property type="project" value="InterPro"/>
</dbReference>
<evidence type="ECO:0000256" key="1">
    <source>
        <dbReference type="ARBA" id="ARBA00006849"/>
    </source>
</evidence>
<evidence type="ECO:0000256" key="2">
    <source>
        <dbReference type="ARBA" id="ARBA00022723"/>
    </source>
</evidence>
<dbReference type="Gene3D" id="3.30.365.10">
    <property type="entry name" value="Aldehyde oxidase/xanthine dehydrogenase, molybdopterin binding domain"/>
    <property type="match status" value="5"/>
</dbReference>
<protein>
    <submittedName>
        <fullName evidence="7">Molybdopterin-dependent oxidoreductase</fullName>
    </submittedName>
</protein>
<keyword evidence="4" id="KW-0408">Iron</keyword>
<dbReference type="Pfam" id="PF01315">
    <property type="entry name" value="Ald_Xan_dh_C"/>
    <property type="match status" value="1"/>
</dbReference>
<dbReference type="InterPro" id="IPR012675">
    <property type="entry name" value="Beta-grasp_dom_sf"/>
</dbReference>
<dbReference type="Pfam" id="PF20256">
    <property type="entry name" value="MoCoBD_2"/>
    <property type="match status" value="2"/>
</dbReference>
<dbReference type="GO" id="GO:0016491">
    <property type="term" value="F:oxidoreductase activity"/>
    <property type="evidence" value="ECO:0007669"/>
    <property type="project" value="UniProtKB-KW"/>
</dbReference>
<evidence type="ECO:0000256" key="4">
    <source>
        <dbReference type="ARBA" id="ARBA00023004"/>
    </source>
</evidence>
<dbReference type="Gene3D" id="3.90.1170.50">
    <property type="entry name" value="Aldehyde oxidase/xanthine dehydrogenase, a/b hammerhead"/>
    <property type="match status" value="1"/>
</dbReference>
<dbReference type="RefSeq" id="WP_313542352.1">
    <property type="nucleotide sequence ID" value="NZ_CP134880.1"/>
</dbReference>
<dbReference type="InterPro" id="IPR002888">
    <property type="entry name" value="2Fe-2S-bd"/>
</dbReference>
<feature type="region of interest" description="Disordered" evidence="5">
    <location>
        <begin position="157"/>
        <end position="180"/>
    </location>
</feature>
<dbReference type="EMBL" id="CP134880">
    <property type="protein sequence ID" value="WNM26530.1"/>
    <property type="molecule type" value="Genomic_DNA"/>
</dbReference>
<comment type="similarity">
    <text evidence="1">Belongs to the xanthine dehydrogenase family.</text>
</comment>
<dbReference type="Proteomes" id="UP001303408">
    <property type="component" value="Chromosome"/>
</dbReference>
<keyword evidence="3" id="KW-0560">Oxidoreductase</keyword>
<dbReference type="InterPro" id="IPR046867">
    <property type="entry name" value="AldOxase/xan_DH_MoCoBD2"/>
</dbReference>
<proteinExistence type="inferred from homology"/>
<dbReference type="SUPFAM" id="SSF54665">
    <property type="entry name" value="CO dehydrogenase molybdoprotein N-domain-like"/>
    <property type="match status" value="1"/>
</dbReference>
<dbReference type="PROSITE" id="PS00197">
    <property type="entry name" value="2FE2S_FER_1"/>
    <property type="match status" value="1"/>
</dbReference>
<evidence type="ECO:0000313" key="7">
    <source>
        <dbReference type="EMBL" id="WNM26530.1"/>
    </source>
</evidence>
<dbReference type="Pfam" id="PF02738">
    <property type="entry name" value="MoCoBD_1"/>
    <property type="match status" value="1"/>
</dbReference>
<accession>A0AA96FBX1</accession>
<dbReference type="GO" id="GO:0005506">
    <property type="term" value="F:iron ion binding"/>
    <property type="evidence" value="ECO:0007669"/>
    <property type="project" value="InterPro"/>
</dbReference>
<keyword evidence="2" id="KW-0479">Metal-binding</keyword>
<organism evidence="7">
    <name type="scientific">Demequina capsici</name>
    <dbReference type="NCBI Taxonomy" id="3075620"/>
    <lineage>
        <taxon>Bacteria</taxon>
        <taxon>Bacillati</taxon>
        <taxon>Actinomycetota</taxon>
        <taxon>Actinomycetes</taxon>
        <taxon>Micrococcales</taxon>
        <taxon>Demequinaceae</taxon>
        <taxon>Demequina</taxon>
    </lineage>
</organism>
<dbReference type="AlphaFoldDB" id="A0AA96FBX1"/>
<reference evidence="7" key="1">
    <citation type="submission" date="2023-09" db="EMBL/GenBank/DDBJ databases">
        <title>Demequina sp. a novel bacteria isolated from Capsicum annuum.</title>
        <authorList>
            <person name="Humaira Z."/>
            <person name="Lee J."/>
            <person name="Cho D."/>
        </authorList>
    </citation>
    <scope>NUCLEOTIDE SEQUENCE</scope>
    <source>
        <strain evidence="7">PMTSA13</strain>
    </source>
</reference>
<dbReference type="Pfam" id="PF00111">
    <property type="entry name" value="Fer2"/>
    <property type="match status" value="1"/>
</dbReference>
<dbReference type="InterPro" id="IPR016208">
    <property type="entry name" value="Ald_Oxase/xanthine_DH-like"/>
</dbReference>
<dbReference type="InterPro" id="IPR000674">
    <property type="entry name" value="Ald_Oxase/Xan_DH_a/b"/>
</dbReference>
<dbReference type="Pfam" id="PF01799">
    <property type="entry name" value="Fer2_2"/>
    <property type="match status" value="1"/>
</dbReference>
<dbReference type="PANTHER" id="PTHR11908">
    <property type="entry name" value="XANTHINE DEHYDROGENASE"/>
    <property type="match status" value="1"/>
</dbReference>
<dbReference type="PROSITE" id="PS51085">
    <property type="entry name" value="2FE2S_FER_2"/>
    <property type="match status" value="1"/>
</dbReference>
<feature type="compositionally biased region" description="Low complexity" evidence="5">
    <location>
        <begin position="157"/>
        <end position="170"/>
    </location>
</feature>
<feature type="domain" description="2Fe-2S ferredoxin-type" evidence="6">
    <location>
        <begin position="1"/>
        <end position="74"/>
    </location>
</feature>
<dbReference type="InterPro" id="IPR008274">
    <property type="entry name" value="AldOxase/xan_DH_MoCoBD1"/>
</dbReference>
<evidence type="ECO:0000256" key="5">
    <source>
        <dbReference type="SAM" id="MobiDB-lite"/>
    </source>
</evidence>
<dbReference type="SMART" id="SM01008">
    <property type="entry name" value="Ald_Xan_dh_C"/>
    <property type="match status" value="1"/>
</dbReference>
<dbReference type="InterPro" id="IPR037165">
    <property type="entry name" value="AldOxase/xan_DH_Mopterin-bd_sf"/>
</dbReference>
<dbReference type="Gene3D" id="1.10.150.120">
    <property type="entry name" value="[2Fe-2S]-binding domain"/>
    <property type="match status" value="1"/>
</dbReference>
<dbReference type="KEGG" id="dcp:RN607_10000"/>
<evidence type="ECO:0000259" key="6">
    <source>
        <dbReference type="PROSITE" id="PS51085"/>
    </source>
</evidence>
<name>A0AA96FBX1_9MICO</name>
<dbReference type="InterPro" id="IPR036010">
    <property type="entry name" value="2Fe-2S_ferredoxin-like_sf"/>
</dbReference>